<keyword evidence="1" id="KW-0862">Zinc</keyword>
<proteinExistence type="predicted"/>
<feature type="compositionally biased region" description="Low complexity" evidence="2">
    <location>
        <begin position="16"/>
        <end position="25"/>
    </location>
</feature>
<dbReference type="EMBL" id="KN833875">
    <property type="protein sequence ID" value="KIK15850.1"/>
    <property type="molecule type" value="Genomic_DNA"/>
</dbReference>
<gene>
    <name evidence="4" type="ORF">PISMIDRAFT_686918</name>
</gene>
<evidence type="ECO:0000256" key="1">
    <source>
        <dbReference type="PROSITE-ProRule" id="PRU00042"/>
    </source>
</evidence>
<name>A0A0C9XU04_9AGAM</name>
<evidence type="ECO:0000313" key="4">
    <source>
        <dbReference type="EMBL" id="KIK15850.1"/>
    </source>
</evidence>
<dbReference type="Proteomes" id="UP000054018">
    <property type="component" value="Unassembled WGS sequence"/>
</dbReference>
<feature type="domain" description="C2H2-type" evidence="3">
    <location>
        <begin position="39"/>
        <end position="69"/>
    </location>
</feature>
<protein>
    <submittedName>
        <fullName evidence="4">Unplaced genomic scaffold scaffold_191, whole genome shotgun sequence</fullName>
    </submittedName>
</protein>
<dbReference type="PROSITE" id="PS50157">
    <property type="entry name" value="ZINC_FINGER_C2H2_2"/>
    <property type="match status" value="1"/>
</dbReference>
<organism evidence="4 5">
    <name type="scientific">Pisolithus microcarpus 441</name>
    <dbReference type="NCBI Taxonomy" id="765257"/>
    <lineage>
        <taxon>Eukaryota</taxon>
        <taxon>Fungi</taxon>
        <taxon>Dikarya</taxon>
        <taxon>Basidiomycota</taxon>
        <taxon>Agaricomycotina</taxon>
        <taxon>Agaricomycetes</taxon>
        <taxon>Agaricomycetidae</taxon>
        <taxon>Boletales</taxon>
        <taxon>Sclerodermatineae</taxon>
        <taxon>Pisolithaceae</taxon>
        <taxon>Pisolithus</taxon>
    </lineage>
</organism>
<reference evidence="4 5" key="1">
    <citation type="submission" date="2014-04" db="EMBL/GenBank/DDBJ databases">
        <authorList>
            <consortium name="DOE Joint Genome Institute"/>
            <person name="Kuo A."/>
            <person name="Kohler A."/>
            <person name="Costa M.D."/>
            <person name="Nagy L.G."/>
            <person name="Floudas D."/>
            <person name="Copeland A."/>
            <person name="Barry K.W."/>
            <person name="Cichocki N."/>
            <person name="Veneault-Fourrey C."/>
            <person name="LaButti K."/>
            <person name="Lindquist E.A."/>
            <person name="Lipzen A."/>
            <person name="Lundell T."/>
            <person name="Morin E."/>
            <person name="Murat C."/>
            <person name="Sun H."/>
            <person name="Tunlid A."/>
            <person name="Henrissat B."/>
            <person name="Grigoriev I.V."/>
            <person name="Hibbett D.S."/>
            <person name="Martin F."/>
            <person name="Nordberg H.P."/>
            <person name="Cantor M.N."/>
            <person name="Hua S.X."/>
        </authorList>
    </citation>
    <scope>NUCLEOTIDE SEQUENCE [LARGE SCALE GENOMIC DNA]</scope>
    <source>
        <strain evidence="4 5">441</strain>
    </source>
</reference>
<keyword evidence="1" id="KW-0863">Zinc-finger</keyword>
<dbReference type="InterPro" id="IPR013087">
    <property type="entry name" value="Znf_C2H2_type"/>
</dbReference>
<feature type="region of interest" description="Disordered" evidence="2">
    <location>
        <begin position="1"/>
        <end position="38"/>
    </location>
</feature>
<dbReference type="OrthoDB" id="3256870at2759"/>
<dbReference type="AlphaFoldDB" id="A0A0C9XU04"/>
<dbReference type="GO" id="GO:0008270">
    <property type="term" value="F:zinc ion binding"/>
    <property type="evidence" value="ECO:0007669"/>
    <property type="project" value="UniProtKB-KW"/>
</dbReference>
<accession>A0A0C9XU04</accession>
<evidence type="ECO:0000313" key="5">
    <source>
        <dbReference type="Proteomes" id="UP000054018"/>
    </source>
</evidence>
<dbReference type="HOGENOM" id="CLU_2655420_0_0_1"/>
<reference evidence="5" key="2">
    <citation type="submission" date="2015-01" db="EMBL/GenBank/DDBJ databases">
        <title>Evolutionary Origins and Diversification of the Mycorrhizal Mutualists.</title>
        <authorList>
            <consortium name="DOE Joint Genome Institute"/>
            <consortium name="Mycorrhizal Genomics Consortium"/>
            <person name="Kohler A."/>
            <person name="Kuo A."/>
            <person name="Nagy L.G."/>
            <person name="Floudas D."/>
            <person name="Copeland A."/>
            <person name="Barry K.W."/>
            <person name="Cichocki N."/>
            <person name="Veneault-Fourrey C."/>
            <person name="LaButti K."/>
            <person name="Lindquist E.A."/>
            <person name="Lipzen A."/>
            <person name="Lundell T."/>
            <person name="Morin E."/>
            <person name="Murat C."/>
            <person name="Riley R."/>
            <person name="Ohm R."/>
            <person name="Sun H."/>
            <person name="Tunlid A."/>
            <person name="Henrissat B."/>
            <person name="Grigoriev I.V."/>
            <person name="Hibbett D.S."/>
            <person name="Martin F."/>
        </authorList>
    </citation>
    <scope>NUCLEOTIDE SEQUENCE [LARGE SCALE GENOMIC DNA]</scope>
    <source>
        <strain evidence="5">441</strain>
    </source>
</reference>
<evidence type="ECO:0000259" key="3">
    <source>
        <dbReference type="PROSITE" id="PS50157"/>
    </source>
</evidence>
<keyword evidence="5" id="KW-1185">Reference proteome</keyword>
<evidence type="ECO:0000256" key="2">
    <source>
        <dbReference type="SAM" id="MobiDB-lite"/>
    </source>
</evidence>
<sequence>MPLMPAWRGVQWAHLPPQSSASPAKPSKRPRTTSRPTGYKCPACSIPFLSQQSLHQHARMPQAHEACQAAVGYNFE</sequence>
<keyword evidence="1" id="KW-0479">Metal-binding</keyword>